<comment type="similarity">
    <text evidence="3">Belongs to the FdhD family.</text>
</comment>
<name>A0AAJ2QYB7_DELAC</name>
<dbReference type="Pfam" id="PF02634">
    <property type="entry name" value="FdhD-NarQ"/>
    <property type="match status" value="1"/>
</dbReference>
<evidence type="ECO:0000256" key="4">
    <source>
        <dbReference type="SAM" id="MobiDB-lite"/>
    </source>
</evidence>
<comment type="function">
    <text evidence="3">Required for formate dehydrogenase (FDH) activity. Acts as a sulfur carrier protein that transfers sulfur from IscS to the molybdenum cofactor prior to its insertion into FDH.</text>
</comment>
<dbReference type="AlphaFoldDB" id="A0AAJ2QYB7"/>
<keyword evidence="1 3" id="KW-0963">Cytoplasm</keyword>
<evidence type="ECO:0000256" key="3">
    <source>
        <dbReference type="HAMAP-Rule" id="MF_00187"/>
    </source>
</evidence>
<evidence type="ECO:0000313" key="6">
    <source>
        <dbReference type="Proteomes" id="UP001287445"/>
    </source>
</evidence>
<dbReference type="RefSeq" id="WP_319071787.1">
    <property type="nucleotide sequence ID" value="NZ_JAWWMZ010000001.1"/>
</dbReference>
<feature type="region of interest" description="Disordered" evidence="4">
    <location>
        <begin position="1"/>
        <end position="21"/>
    </location>
</feature>
<dbReference type="SUPFAM" id="SSF53927">
    <property type="entry name" value="Cytidine deaminase-like"/>
    <property type="match status" value="1"/>
</dbReference>
<evidence type="ECO:0000313" key="5">
    <source>
        <dbReference type="EMBL" id="MDX4952603.1"/>
    </source>
</evidence>
<comment type="caution">
    <text evidence="5">The sequence shown here is derived from an EMBL/GenBank/DDBJ whole genome shotgun (WGS) entry which is preliminary data.</text>
</comment>
<dbReference type="GO" id="GO:0016783">
    <property type="term" value="F:sulfurtransferase activity"/>
    <property type="evidence" value="ECO:0007669"/>
    <property type="project" value="InterPro"/>
</dbReference>
<evidence type="ECO:0000256" key="2">
    <source>
        <dbReference type="ARBA" id="ARBA00023150"/>
    </source>
</evidence>
<dbReference type="PANTHER" id="PTHR30592:SF1">
    <property type="entry name" value="SULFUR CARRIER PROTEIN FDHD"/>
    <property type="match status" value="1"/>
</dbReference>
<evidence type="ECO:0000256" key="1">
    <source>
        <dbReference type="ARBA" id="ARBA00022490"/>
    </source>
</evidence>
<proteinExistence type="inferred from homology"/>
<dbReference type="PANTHER" id="PTHR30592">
    <property type="entry name" value="FORMATE DEHYDROGENASE"/>
    <property type="match status" value="1"/>
</dbReference>
<dbReference type="InterPro" id="IPR003786">
    <property type="entry name" value="FdhD"/>
</dbReference>
<dbReference type="GO" id="GO:0097163">
    <property type="term" value="F:sulfur carrier activity"/>
    <property type="evidence" value="ECO:0007669"/>
    <property type="project" value="UniProtKB-UniRule"/>
</dbReference>
<protein>
    <recommendedName>
        <fullName evidence="3">Sulfur carrier protein FdhD</fullName>
    </recommendedName>
</protein>
<dbReference type="NCBIfam" id="TIGR00129">
    <property type="entry name" value="fdhD_narQ"/>
    <property type="match status" value="1"/>
</dbReference>
<gene>
    <name evidence="3 5" type="primary">fdhD</name>
    <name evidence="5" type="ORF">SGN30_04085</name>
</gene>
<organism evidence="5 6">
    <name type="scientific">Delftia acidovorans</name>
    <name type="common">Pseudomonas acidovorans</name>
    <name type="synonym">Comamonas acidovorans</name>
    <dbReference type="NCBI Taxonomy" id="80866"/>
    <lineage>
        <taxon>Bacteria</taxon>
        <taxon>Pseudomonadati</taxon>
        <taxon>Pseudomonadota</taxon>
        <taxon>Betaproteobacteria</taxon>
        <taxon>Burkholderiales</taxon>
        <taxon>Comamonadaceae</taxon>
        <taxon>Delftia</taxon>
    </lineage>
</organism>
<dbReference type="EMBL" id="JAWWMZ010000001">
    <property type="protein sequence ID" value="MDX4952603.1"/>
    <property type="molecule type" value="Genomic_DNA"/>
</dbReference>
<dbReference type="Proteomes" id="UP001287445">
    <property type="component" value="Unassembled WGS sequence"/>
</dbReference>
<dbReference type="HAMAP" id="MF_00187">
    <property type="entry name" value="FdhD"/>
    <property type="match status" value="1"/>
</dbReference>
<reference evidence="5" key="1">
    <citation type="submission" date="2023-11" db="EMBL/GenBank/DDBJ databases">
        <title>Identification and selenium tolerance of Delftia acidovorans R3-25.</title>
        <authorList>
            <person name="Zhang S."/>
            <person name="Liu Y."/>
            <person name="Guo Y."/>
        </authorList>
    </citation>
    <scope>NUCLEOTIDE SEQUENCE</scope>
    <source>
        <strain evidence="5">R3-25</strain>
    </source>
</reference>
<accession>A0AAJ2QYB7</accession>
<comment type="subcellular location">
    <subcellularLocation>
        <location evidence="3">Cytoplasm</location>
    </subcellularLocation>
</comment>
<comment type="caution">
    <text evidence="3">Lacks conserved residue(s) required for the propagation of feature annotation.</text>
</comment>
<dbReference type="GO" id="GO:0005737">
    <property type="term" value="C:cytoplasm"/>
    <property type="evidence" value="ECO:0007669"/>
    <property type="project" value="UniProtKB-SubCell"/>
</dbReference>
<dbReference type="PIRSF" id="PIRSF015626">
    <property type="entry name" value="FdhD"/>
    <property type="match status" value="1"/>
</dbReference>
<dbReference type="Gene3D" id="3.10.20.10">
    <property type="match status" value="1"/>
</dbReference>
<dbReference type="InterPro" id="IPR016193">
    <property type="entry name" value="Cytidine_deaminase-like"/>
</dbReference>
<keyword evidence="2 3" id="KW-0501">Molybdenum cofactor biosynthesis</keyword>
<dbReference type="Gene3D" id="3.40.140.10">
    <property type="entry name" value="Cytidine Deaminase, domain 2"/>
    <property type="match status" value="1"/>
</dbReference>
<sequence length="310" mass="31747">MNATTEHAPAPAPAPDAGPGAADAACAAPPAIAALRTHAVARHRLGEGGAVSIQAEPQVLASEVPIALVFNGISHAVMMGTPSDLEDFALGFALTEGILDSAADCYGIEVRTVAAQAAGLPAGMDGIEVQLDVASRCFARLKDRRRSMSGRTGCGVCGVDSFAALDLSFDPLPAHDWIARVDADTVCAAIAALPPLQLLNAEAGAVHAAGWAGLDGQLTDVLEDVGRHNALDKLVGRLSRTGRLGEAGFVVLSSRGSHELVRKCAKVGIAALATISAPTAMGVQMAELIGLRFWGLCRPPKAVLYAPGRT</sequence>
<feature type="active site" description="Cysteine persulfide intermediate" evidence="3">
    <location>
        <position position="154"/>
    </location>
</feature>
<dbReference type="GO" id="GO:0006777">
    <property type="term" value="P:Mo-molybdopterin cofactor biosynthetic process"/>
    <property type="evidence" value="ECO:0007669"/>
    <property type="project" value="UniProtKB-UniRule"/>
</dbReference>